<dbReference type="AlphaFoldDB" id="G4YMZ8"/>
<dbReference type="GeneID" id="20643200"/>
<reference evidence="3 4" key="1">
    <citation type="journal article" date="2006" name="Science">
        <title>Phytophthora genome sequences uncover evolutionary origins and mechanisms of pathogenesis.</title>
        <authorList>
            <person name="Tyler B.M."/>
            <person name="Tripathy S."/>
            <person name="Zhang X."/>
            <person name="Dehal P."/>
            <person name="Jiang R.H."/>
            <person name="Aerts A."/>
            <person name="Arredondo F.D."/>
            <person name="Baxter L."/>
            <person name="Bensasson D."/>
            <person name="Beynon J.L."/>
            <person name="Chapman J."/>
            <person name="Damasceno C.M."/>
            <person name="Dorrance A.E."/>
            <person name="Dou D."/>
            <person name="Dickerman A.W."/>
            <person name="Dubchak I.L."/>
            <person name="Garbelotto M."/>
            <person name="Gijzen M."/>
            <person name="Gordon S.G."/>
            <person name="Govers F."/>
            <person name="Grunwald N.J."/>
            <person name="Huang W."/>
            <person name="Ivors K.L."/>
            <person name="Jones R.W."/>
            <person name="Kamoun S."/>
            <person name="Krampis K."/>
            <person name="Lamour K.H."/>
            <person name="Lee M.K."/>
            <person name="McDonald W.H."/>
            <person name="Medina M."/>
            <person name="Meijer H.J."/>
            <person name="Nordberg E.K."/>
            <person name="Maclean D.J."/>
            <person name="Ospina-Giraldo M.D."/>
            <person name="Morris P.F."/>
            <person name="Phuntumart V."/>
            <person name="Putnam N.H."/>
            <person name="Rash S."/>
            <person name="Rose J.K."/>
            <person name="Sakihama Y."/>
            <person name="Salamov A.A."/>
            <person name="Savidor A."/>
            <person name="Scheuring C.F."/>
            <person name="Smith B.M."/>
            <person name="Sobral B.W."/>
            <person name="Terry A."/>
            <person name="Torto-Alalibo T.A."/>
            <person name="Win J."/>
            <person name="Xu Z."/>
            <person name="Zhang H."/>
            <person name="Grigoriev I.V."/>
            <person name="Rokhsar D.S."/>
            <person name="Boore J.L."/>
        </authorList>
    </citation>
    <scope>NUCLEOTIDE SEQUENCE [LARGE SCALE GENOMIC DNA]</scope>
    <source>
        <strain evidence="3 4">P6497</strain>
    </source>
</reference>
<feature type="compositionally biased region" description="Acidic residues" evidence="1">
    <location>
        <begin position="252"/>
        <end position="262"/>
    </location>
</feature>
<dbReference type="KEGG" id="psoj:PHYSODRAFT_309854"/>
<keyword evidence="2" id="KW-0472">Membrane</keyword>
<keyword evidence="4" id="KW-1185">Reference proteome</keyword>
<feature type="transmembrane region" description="Helical" evidence="2">
    <location>
        <begin position="138"/>
        <end position="159"/>
    </location>
</feature>
<organism evidence="3 4">
    <name type="scientific">Phytophthora sojae (strain P6497)</name>
    <name type="common">Soybean stem and root rot agent</name>
    <name type="synonym">Phytophthora megasperma f. sp. glycines</name>
    <dbReference type="NCBI Taxonomy" id="1094619"/>
    <lineage>
        <taxon>Eukaryota</taxon>
        <taxon>Sar</taxon>
        <taxon>Stramenopiles</taxon>
        <taxon>Oomycota</taxon>
        <taxon>Peronosporomycetes</taxon>
        <taxon>Peronosporales</taxon>
        <taxon>Peronosporaceae</taxon>
        <taxon>Phytophthora</taxon>
    </lineage>
</organism>
<feature type="region of interest" description="Disordered" evidence="1">
    <location>
        <begin position="251"/>
        <end position="282"/>
    </location>
</feature>
<dbReference type="EMBL" id="JH159151">
    <property type="protein sequence ID" value="EGZ29531.1"/>
    <property type="molecule type" value="Genomic_DNA"/>
</dbReference>
<evidence type="ECO:0000256" key="1">
    <source>
        <dbReference type="SAM" id="MobiDB-lite"/>
    </source>
</evidence>
<protein>
    <submittedName>
        <fullName evidence="3">Uncharacterized protein</fullName>
    </submittedName>
</protein>
<proteinExistence type="predicted"/>
<keyword evidence="2" id="KW-1133">Transmembrane helix</keyword>
<dbReference type="OMA" id="SWSVPVW"/>
<dbReference type="RefSeq" id="XP_009516806.1">
    <property type="nucleotide sequence ID" value="XM_009518511.1"/>
</dbReference>
<evidence type="ECO:0000256" key="2">
    <source>
        <dbReference type="SAM" id="Phobius"/>
    </source>
</evidence>
<name>G4YMZ8_PHYSP</name>
<accession>G4YMZ8</accession>
<dbReference type="InParanoid" id="G4YMZ8"/>
<feature type="transmembrane region" description="Helical" evidence="2">
    <location>
        <begin position="78"/>
        <end position="98"/>
    </location>
</feature>
<sequence>MPPSSRPLYVRVLDHVLRRSFGHPVSVQLLALSSVGLLLSFLLFALAPWLDDGSQQRYLRQLLPSISVEFDSFAVDHLVVFVAISPPVIWLLLVHVAYSQVSSRVEVALLFLRVASCLTVSFALTVLLTEFLSRRAMLALVTLAYASLGLLYSWSVPIWKWYQEEARTRGLIGFLPQSAQELLLQTSLLKWLTDTSFSDKVAPFLPFLLPLSRAEQMRLMEQMPPESQMMLTKPGLLPLLPDSMQKVLLPAEDSDSDQEDDTKDASKMATQERTLAVREQTEAEADIRAEQRKLLTLTASTTAGFDFHRPDVVRTVRTPPSREQVLNEIVASRVWNGCKELVKIPSSTTLNRTAAMSSALLVMQLYASRGSRRVFLTFVQFVAASALSSVACCAIFLRFVQLLDPKWTSGRAVPLLRYARQYLLRNGNSGTAQISDQATNGGSSKLHTAASSVSVVVAALYVLRKLRR</sequence>
<keyword evidence="2" id="KW-0812">Transmembrane</keyword>
<feature type="transmembrane region" description="Helical" evidence="2">
    <location>
        <begin position="27"/>
        <end position="50"/>
    </location>
</feature>
<gene>
    <name evidence="3" type="ORF">PHYSODRAFT_309854</name>
</gene>
<evidence type="ECO:0000313" key="3">
    <source>
        <dbReference type="EMBL" id="EGZ29531.1"/>
    </source>
</evidence>
<feature type="transmembrane region" description="Helical" evidence="2">
    <location>
        <begin position="374"/>
        <end position="397"/>
    </location>
</feature>
<feature type="transmembrane region" description="Helical" evidence="2">
    <location>
        <begin position="446"/>
        <end position="463"/>
    </location>
</feature>
<feature type="transmembrane region" description="Helical" evidence="2">
    <location>
        <begin position="110"/>
        <end position="132"/>
    </location>
</feature>
<dbReference type="Proteomes" id="UP000002640">
    <property type="component" value="Unassembled WGS sequence"/>
</dbReference>
<evidence type="ECO:0000313" key="4">
    <source>
        <dbReference type="Proteomes" id="UP000002640"/>
    </source>
</evidence>